<evidence type="ECO:0000313" key="1">
    <source>
        <dbReference type="Proteomes" id="UP000189703"/>
    </source>
</evidence>
<dbReference type="CDD" id="cd00303">
    <property type="entry name" value="retropepsin_like"/>
    <property type="match status" value="1"/>
</dbReference>
<dbReference type="OMA" id="LMIDCIN"/>
<keyword evidence="1" id="KW-1185">Reference proteome</keyword>
<dbReference type="Gene3D" id="2.40.70.10">
    <property type="entry name" value="Acid Proteases"/>
    <property type="match status" value="1"/>
</dbReference>
<dbReference type="KEGG" id="nnu:109113924"/>
<protein>
    <submittedName>
        <fullName evidence="2">Uncharacterized protein LOC109113924</fullName>
    </submittedName>
</protein>
<dbReference type="Proteomes" id="UP000189703">
    <property type="component" value="Unplaced"/>
</dbReference>
<dbReference type="AlphaFoldDB" id="A0A1U8Q0C7"/>
<evidence type="ECO:0000313" key="2">
    <source>
        <dbReference type="RefSeq" id="XP_019051406.1"/>
    </source>
</evidence>
<dbReference type="RefSeq" id="XP_019051406.1">
    <property type="nucleotide sequence ID" value="XM_019195861.1"/>
</dbReference>
<dbReference type="InterPro" id="IPR021109">
    <property type="entry name" value="Peptidase_aspartic_dom_sf"/>
</dbReference>
<dbReference type="PANTHER" id="PTHR33067:SF9">
    <property type="entry name" value="RNA-DIRECTED DNA POLYMERASE"/>
    <property type="match status" value="1"/>
</dbReference>
<reference evidence="2" key="1">
    <citation type="submission" date="2025-08" db="UniProtKB">
        <authorList>
            <consortium name="RefSeq"/>
        </authorList>
    </citation>
    <scope>IDENTIFICATION</scope>
</reference>
<gene>
    <name evidence="2" type="primary">LOC109113924</name>
</gene>
<organism evidence="1 2">
    <name type="scientific">Nelumbo nucifera</name>
    <name type="common">Sacred lotus</name>
    <dbReference type="NCBI Taxonomy" id="4432"/>
    <lineage>
        <taxon>Eukaryota</taxon>
        <taxon>Viridiplantae</taxon>
        <taxon>Streptophyta</taxon>
        <taxon>Embryophyta</taxon>
        <taxon>Tracheophyta</taxon>
        <taxon>Spermatophyta</taxon>
        <taxon>Magnoliopsida</taxon>
        <taxon>Proteales</taxon>
        <taxon>Nelumbonaceae</taxon>
        <taxon>Nelumbo</taxon>
    </lineage>
</organism>
<proteinExistence type="predicted"/>
<dbReference type="PANTHER" id="PTHR33067">
    <property type="entry name" value="RNA-DIRECTED DNA POLYMERASE-RELATED"/>
    <property type="match status" value="1"/>
</dbReference>
<dbReference type="OrthoDB" id="1001379at2759"/>
<name>A0A1U8Q0C7_NELNU</name>
<accession>A0A1U8Q0C7</accession>
<dbReference type="InParanoid" id="A0A1U8Q0C7"/>
<sequence length="290" mass="33065">MLNSPTKLPPKLKDLGSFSIPCTIGEFNFDNALCDIGASINLMPFSVFRKLGLKEPTPITISLQLVDKSIKYSRGVMEDVLVKVDKFIFPVGFVVLDMEEDYDMPLILERHILATRRALIDVQQGKLSLRINDKKVIFNVFKAMKHSNDEKEVLMIDCINDLVERKFHAFRLDNPIKNCIANSFDVKEQILNEKHKEAVGYLGEKQKGFVTKKKLPLDISSSSKAKPSIEKPPTLELKHLPSHLKYVYLRNSSTLLMIISSYLIGLEEEKLIRVLREHKRAIGWSIGDIQ</sequence>
<dbReference type="GeneID" id="109113924"/>